<dbReference type="Proteomes" id="UP000176705">
    <property type="component" value="Unassembled WGS sequence"/>
</dbReference>
<evidence type="ECO:0008006" key="4">
    <source>
        <dbReference type="Google" id="ProtNLM"/>
    </source>
</evidence>
<dbReference type="SUPFAM" id="SSF52972">
    <property type="entry name" value="ITPase-like"/>
    <property type="match status" value="1"/>
</dbReference>
<reference evidence="2 3" key="1">
    <citation type="journal article" date="2016" name="Nat. Commun.">
        <title>Thousands of microbial genomes shed light on interconnected biogeochemical processes in an aquifer system.</title>
        <authorList>
            <person name="Anantharaman K."/>
            <person name="Brown C.T."/>
            <person name="Hug L.A."/>
            <person name="Sharon I."/>
            <person name="Castelle C.J."/>
            <person name="Probst A.J."/>
            <person name="Thomas B.C."/>
            <person name="Singh A."/>
            <person name="Wilkins M.J."/>
            <person name="Karaoz U."/>
            <person name="Brodie E.L."/>
            <person name="Williams K.H."/>
            <person name="Hubbard S.S."/>
            <person name="Banfield J.F."/>
        </authorList>
    </citation>
    <scope>NUCLEOTIDE SEQUENCE [LARGE SCALE GENOMIC DNA]</scope>
</reference>
<dbReference type="STRING" id="1802280.A3B37_00455"/>
<evidence type="ECO:0000256" key="1">
    <source>
        <dbReference type="ARBA" id="ARBA00022801"/>
    </source>
</evidence>
<dbReference type="InterPro" id="IPR002637">
    <property type="entry name" value="RdgB/HAM1"/>
</dbReference>
<dbReference type="EMBL" id="MHQS01000010">
    <property type="protein sequence ID" value="OHA08808.1"/>
    <property type="molecule type" value="Genomic_DNA"/>
</dbReference>
<protein>
    <recommendedName>
        <fullName evidence="4">Non-canonical purine NTP pyrophosphatase</fullName>
    </recommendedName>
</protein>
<sequence>MRKKIFLATKNEGKIQRFRNLLDHAGLDVEICTPKDFGLENIEAEEKGKTLAENAEIKVRAYFGKVNMPILANDTGFWVDGEGLVDAPKRMALGEKDERELTKEEIAKSLLEFWKGIARKHGGKVDAAWIEAFVLLDPDGQIHVAESRREVVLTDQTFGEAHIQMPVRALYISKMTNKPAIQHTKEEELLELKPVTDALSKILAG</sequence>
<comment type="caution">
    <text evidence="2">The sequence shown here is derived from an EMBL/GenBank/DDBJ whole genome shotgun (WGS) entry which is preliminary data.</text>
</comment>
<name>A0A1G2LB13_9BACT</name>
<accession>A0A1G2LB13</accession>
<evidence type="ECO:0000313" key="3">
    <source>
        <dbReference type="Proteomes" id="UP000176705"/>
    </source>
</evidence>
<proteinExistence type="predicted"/>
<dbReference type="Pfam" id="PF01725">
    <property type="entry name" value="Ham1p_like"/>
    <property type="match status" value="1"/>
</dbReference>
<organism evidence="2 3">
    <name type="scientific">Candidatus Sungbacteria bacterium RIFCSPLOWO2_01_FULL_59_16</name>
    <dbReference type="NCBI Taxonomy" id="1802280"/>
    <lineage>
        <taxon>Bacteria</taxon>
        <taxon>Candidatus Sungiibacteriota</taxon>
    </lineage>
</organism>
<dbReference type="AlphaFoldDB" id="A0A1G2LB13"/>
<gene>
    <name evidence="2" type="ORF">A3B37_00455</name>
</gene>
<dbReference type="Gene3D" id="3.90.950.10">
    <property type="match status" value="1"/>
</dbReference>
<dbReference type="GO" id="GO:0009143">
    <property type="term" value="P:nucleoside triphosphate catabolic process"/>
    <property type="evidence" value="ECO:0007669"/>
    <property type="project" value="InterPro"/>
</dbReference>
<keyword evidence="1" id="KW-0378">Hydrolase</keyword>
<evidence type="ECO:0000313" key="2">
    <source>
        <dbReference type="EMBL" id="OHA08808.1"/>
    </source>
</evidence>
<dbReference type="GO" id="GO:0047429">
    <property type="term" value="F:nucleoside triphosphate diphosphatase activity"/>
    <property type="evidence" value="ECO:0007669"/>
    <property type="project" value="InterPro"/>
</dbReference>
<dbReference type="InterPro" id="IPR029001">
    <property type="entry name" value="ITPase-like_fam"/>
</dbReference>